<sequence>MRVKFKGLLPQKNINCRGMSSLKMMNAIQISKTGGVDVLEYTKVKIPEVKAGQVLVKNAFSGVNYIDTYFRTGLYPTPLPTLLGREGAGVVEEVGEGVAGFKKGDRVAYLANNSTYAEFTSADSVNMASVPEGMGLDSAAAMMITGLTALSLAKRSYQVKKGDIILIHAAAGSTGLILTQLCKHLGATVIGTTSSEAKAKIAIDAGADHIIYYNKEDVATRVREITNGQMVHAVFDGVGKSTFQGSFDSLRRLGTLVSFGNASGKVPPIEINMLAKGNITLLRPMLYGYIATEDEFRQATSELFGLIESKVLKFNICKVFGLSEAIDAHKFIESRLSTGKVLISIP</sequence>
<dbReference type="Gene3D" id="3.40.50.720">
    <property type="entry name" value="NAD(P)-binding Rossmann-like Domain"/>
    <property type="match status" value="1"/>
</dbReference>
<comment type="caution">
    <text evidence="6">The sequence shown here is derived from an EMBL/GenBank/DDBJ whole genome shotgun (WGS) entry which is preliminary data.</text>
</comment>
<dbReference type="PANTHER" id="PTHR48106:SF13">
    <property type="entry name" value="QUINONE OXIDOREDUCTASE-RELATED"/>
    <property type="match status" value="1"/>
</dbReference>
<proteinExistence type="predicted"/>
<dbReference type="GO" id="GO:0035925">
    <property type="term" value="F:mRNA 3'-UTR AU-rich region binding"/>
    <property type="evidence" value="ECO:0007669"/>
    <property type="project" value="TreeGrafter"/>
</dbReference>
<evidence type="ECO:0000256" key="3">
    <source>
        <dbReference type="ARBA" id="ARBA00043088"/>
    </source>
</evidence>
<dbReference type="CDD" id="cd05286">
    <property type="entry name" value="QOR2"/>
    <property type="match status" value="1"/>
</dbReference>
<dbReference type="GO" id="GO:0005829">
    <property type="term" value="C:cytosol"/>
    <property type="evidence" value="ECO:0007669"/>
    <property type="project" value="TreeGrafter"/>
</dbReference>
<evidence type="ECO:0000256" key="2">
    <source>
        <dbReference type="ARBA" id="ARBA00023002"/>
    </source>
</evidence>
<dbReference type="PANTHER" id="PTHR48106">
    <property type="entry name" value="QUINONE OXIDOREDUCTASE PIG3-RELATED"/>
    <property type="match status" value="1"/>
</dbReference>
<dbReference type="SMART" id="SM00829">
    <property type="entry name" value="PKS_ER"/>
    <property type="match status" value="1"/>
</dbReference>
<name>A0A1R1X7C5_9FUNG</name>
<dbReference type="InterPro" id="IPR020843">
    <property type="entry name" value="ER"/>
</dbReference>
<accession>A0A1R1X7C5</accession>
<evidence type="ECO:0000313" key="7">
    <source>
        <dbReference type="Proteomes" id="UP000187283"/>
    </source>
</evidence>
<dbReference type="InterPro" id="IPR047618">
    <property type="entry name" value="QOR-like"/>
</dbReference>
<gene>
    <name evidence="6" type="ORF">AYI70_g10272</name>
</gene>
<dbReference type="OrthoDB" id="48317at2759"/>
<dbReference type="InterPro" id="IPR013154">
    <property type="entry name" value="ADH-like_N"/>
</dbReference>
<evidence type="ECO:0000256" key="4">
    <source>
        <dbReference type="ARBA" id="ARBA00070796"/>
    </source>
</evidence>
<dbReference type="InterPro" id="IPR036291">
    <property type="entry name" value="NAD(P)-bd_dom_sf"/>
</dbReference>
<dbReference type="AlphaFoldDB" id="A0A1R1X7C5"/>
<dbReference type="GO" id="GO:0070402">
    <property type="term" value="F:NADPH binding"/>
    <property type="evidence" value="ECO:0007669"/>
    <property type="project" value="TreeGrafter"/>
</dbReference>
<feature type="domain" description="Enoyl reductase (ER)" evidence="5">
    <location>
        <begin position="34"/>
        <end position="343"/>
    </location>
</feature>
<keyword evidence="7" id="KW-1185">Reference proteome</keyword>
<reference evidence="6 7" key="1">
    <citation type="submission" date="2017-01" db="EMBL/GenBank/DDBJ databases">
        <authorList>
            <person name="Mah S.A."/>
            <person name="Swanson W.J."/>
            <person name="Moy G.W."/>
            <person name="Vacquier V.D."/>
        </authorList>
    </citation>
    <scope>NUCLEOTIDE SEQUENCE [LARGE SCALE GENOMIC DNA]</scope>
    <source>
        <strain evidence="6 7">GSMNP</strain>
    </source>
</reference>
<keyword evidence="2" id="KW-0560">Oxidoreductase</keyword>
<dbReference type="EMBL" id="LSSN01004962">
    <property type="protein sequence ID" value="OMJ10520.1"/>
    <property type="molecule type" value="Genomic_DNA"/>
</dbReference>
<dbReference type="Proteomes" id="UP000187283">
    <property type="component" value="Unassembled WGS sequence"/>
</dbReference>
<dbReference type="InterPro" id="IPR011032">
    <property type="entry name" value="GroES-like_sf"/>
</dbReference>
<dbReference type="Pfam" id="PF08240">
    <property type="entry name" value="ADH_N"/>
    <property type="match status" value="1"/>
</dbReference>
<dbReference type="STRING" id="133412.A0A1R1X7C5"/>
<dbReference type="SUPFAM" id="SSF50129">
    <property type="entry name" value="GroES-like"/>
    <property type="match status" value="1"/>
</dbReference>
<dbReference type="GO" id="GO:0003960">
    <property type="term" value="F:quinone reductase (NADPH) activity"/>
    <property type="evidence" value="ECO:0007669"/>
    <property type="project" value="InterPro"/>
</dbReference>
<evidence type="ECO:0000256" key="1">
    <source>
        <dbReference type="ARBA" id="ARBA00022857"/>
    </source>
</evidence>
<evidence type="ECO:0000259" key="5">
    <source>
        <dbReference type="SMART" id="SM00829"/>
    </source>
</evidence>
<dbReference type="Gene3D" id="3.90.180.10">
    <property type="entry name" value="Medium-chain alcohol dehydrogenases, catalytic domain"/>
    <property type="match status" value="1"/>
</dbReference>
<dbReference type="SUPFAM" id="SSF51735">
    <property type="entry name" value="NAD(P)-binding Rossmann-fold domains"/>
    <property type="match status" value="1"/>
</dbReference>
<dbReference type="FunFam" id="3.40.50.720:FF:000053">
    <property type="entry name" value="Quinone oxidoreductase 1"/>
    <property type="match status" value="1"/>
</dbReference>
<dbReference type="Pfam" id="PF00107">
    <property type="entry name" value="ADH_zinc_N"/>
    <property type="match status" value="1"/>
</dbReference>
<evidence type="ECO:0000313" key="6">
    <source>
        <dbReference type="EMBL" id="OMJ10520.1"/>
    </source>
</evidence>
<dbReference type="InterPro" id="IPR013149">
    <property type="entry name" value="ADH-like_C"/>
</dbReference>
<organism evidence="6 7">
    <name type="scientific">Smittium culicis</name>
    <dbReference type="NCBI Taxonomy" id="133412"/>
    <lineage>
        <taxon>Eukaryota</taxon>
        <taxon>Fungi</taxon>
        <taxon>Fungi incertae sedis</taxon>
        <taxon>Zoopagomycota</taxon>
        <taxon>Kickxellomycotina</taxon>
        <taxon>Harpellomycetes</taxon>
        <taxon>Harpellales</taxon>
        <taxon>Legeriomycetaceae</taxon>
        <taxon>Smittium</taxon>
    </lineage>
</organism>
<keyword evidence="1" id="KW-0521">NADP</keyword>
<protein>
    <recommendedName>
        <fullName evidence="4">Probable quinone oxidoreductase</fullName>
    </recommendedName>
    <alternativeName>
        <fullName evidence="3">NADPH:quinone reductase</fullName>
    </alternativeName>
</protein>